<keyword evidence="6" id="KW-0067">ATP-binding</keyword>
<dbReference type="FunFam" id="3.40.1110.10:FF:000005">
    <property type="entry name" value="Plasma membrane ATPase"/>
    <property type="match status" value="1"/>
</dbReference>
<organism evidence="11 12">
    <name type="scientific">Rhizoctonia solani 123E</name>
    <dbReference type="NCBI Taxonomy" id="1423351"/>
    <lineage>
        <taxon>Eukaryota</taxon>
        <taxon>Fungi</taxon>
        <taxon>Dikarya</taxon>
        <taxon>Basidiomycota</taxon>
        <taxon>Agaricomycotina</taxon>
        <taxon>Agaricomycetes</taxon>
        <taxon>Cantharellales</taxon>
        <taxon>Ceratobasidiaceae</taxon>
        <taxon>Rhizoctonia</taxon>
    </lineage>
</organism>
<comment type="caution">
    <text evidence="11">The sequence shown here is derived from an EMBL/GenBank/DDBJ whole genome shotgun (WGS) entry which is preliminary data.</text>
</comment>
<dbReference type="GO" id="GO:0005524">
    <property type="term" value="F:ATP binding"/>
    <property type="evidence" value="ECO:0007669"/>
    <property type="project" value="UniProtKB-KW"/>
</dbReference>
<dbReference type="GO" id="GO:0008553">
    <property type="term" value="F:P-type proton-exporting transporter activity"/>
    <property type="evidence" value="ECO:0007669"/>
    <property type="project" value="UniProtKB-EC"/>
</dbReference>
<comment type="similarity">
    <text evidence="2">Belongs to the cation transport ATPase (P-type) (TC 3.A.3) family. Type IIIA subfamily.</text>
</comment>
<accession>A0A074RIW8</accession>
<dbReference type="InterPro" id="IPR023214">
    <property type="entry name" value="HAD_sf"/>
</dbReference>
<reference evidence="11 12" key="1">
    <citation type="submission" date="2013-12" db="EMBL/GenBank/DDBJ databases">
        <authorList>
            <person name="Cubeta M."/>
            <person name="Pakala S."/>
            <person name="Fedorova N."/>
            <person name="Thomas E."/>
            <person name="Dean R."/>
            <person name="Jabaji S."/>
            <person name="Neate S."/>
            <person name="Toda T."/>
            <person name="Tavantzis S."/>
            <person name="Vilgalys R."/>
            <person name="Bharathan N."/>
            <person name="Pakala S."/>
            <person name="Losada L.S."/>
            <person name="Zafar N."/>
            <person name="Nierman W."/>
        </authorList>
    </citation>
    <scope>NUCLEOTIDE SEQUENCE [LARGE SCALE GENOMIC DNA]</scope>
    <source>
        <strain evidence="11 12">123E</strain>
    </source>
</reference>
<dbReference type="AlphaFoldDB" id="A0A074RIW8"/>
<evidence type="ECO:0000256" key="6">
    <source>
        <dbReference type="ARBA" id="ARBA00022840"/>
    </source>
</evidence>
<dbReference type="SUPFAM" id="SSF56784">
    <property type="entry name" value="HAD-like"/>
    <property type="match status" value="1"/>
</dbReference>
<dbReference type="EMBL" id="AZST01001964">
    <property type="protein sequence ID" value="KEP45310.1"/>
    <property type="molecule type" value="Genomic_DNA"/>
</dbReference>
<evidence type="ECO:0000256" key="9">
    <source>
        <dbReference type="ARBA" id="ARBA00023136"/>
    </source>
</evidence>
<keyword evidence="8 10" id="KW-1133">Transmembrane helix</keyword>
<evidence type="ECO:0000256" key="10">
    <source>
        <dbReference type="SAM" id="Phobius"/>
    </source>
</evidence>
<feature type="transmembrane region" description="Helical" evidence="10">
    <location>
        <begin position="291"/>
        <end position="313"/>
    </location>
</feature>
<dbReference type="InterPro" id="IPR023299">
    <property type="entry name" value="ATPase_P-typ_cyto_dom_N"/>
</dbReference>
<protein>
    <recommendedName>
        <fullName evidence="3">P-type H(+)-exporting transporter</fullName>
        <ecNumber evidence="3">7.1.2.1</ecNumber>
    </recommendedName>
</protein>
<evidence type="ECO:0000313" key="11">
    <source>
        <dbReference type="EMBL" id="KEP45310.1"/>
    </source>
</evidence>
<dbReference type="InterPro" id="IPR036412">
    <property type="entry name" value="HAD-like_sf"/>
</dbReference>
<dbReference type="OrthoDB" id="116380at2759"/>
<evidence type="ECO:0000256" key="3">
    <source>
        <dbReference type="ARBA" id="ARBA00012476"/>
    </source>
</evidence>
<evidence type="ECO:0000313" key="12">
    <source>
        <dbReference type="Proteomes" id="UP000027456"/>
    </source>
</evidence>
<gene>
    <name evidence="11" type="ORF">V565_289290</name>
</gene>
<evidence type="ECO:0000256" key="8">
    <source>
        <dbReference type="ARBA" id="ARBA00022989"/>
    </source>
</evidence>
<dbReference type="Gene3D" id="3.40.1110.10">
    <property type="entry name" value="Calcium-transporting ATPase, cytoplasmic domain N"/>
    <property type="match status" value="1"/>
</dbReference>
<proteinExistence type="inferred from homology"/>
<evidence type="ECO:0000256" key="5">
    <source>
        <dbReference type="ARBA" id="ARBA00022741"/>
    </source>
</evidence>
<dbReference type="STRING" id="1423351.A0A074RIW8"/>
<keyword evidence="7" id="KW-1278">Translocase</keyword>
<dbReference type="EC" id="7.1.2.1" evidence="3"/>
<evidence type="ECO:0000256" key="7">
    <source>
        <dbReference type="ARBA" id="ARBA00022967"/>
    </source>
</evidence>
<dbReference type="PRINTS" id="PR00119">
    <property type="entry name" value="CATATPASE"/>
</dbReference>
<evidence type="ECO:0000256" key="2">
    <source>
        <dbReference type="ARBA" id="ARBA00008804"/>
    </source>
</evidence>
<comment type="subcellular location">
    <subcellularLocation>
        <location evidence="1">Membrane</location>
        <topology evidence="1">Multi-pass membrane protein</topology>
    </subcellularLocation>
</comment>
<dbReference type="Gene3D" id="3.40.50.1000">
    <property type="entry name" value="HAD superfamily/HAD-like"/>
    <property type="match status" value="2"/>
</dbReference>
<name>A0A074RIW8_9AGAM</name>
<keyword evidence="4 10" id="KW-0812">Transmembrane</keyword>
<keyword evidence="5" id="KW-0547">Nucleotide-binding</keyword>
<dbReference type="Proteomes" id="UP000027456">
    <property type="component" value="Unassembled WGS sequence"/>
</dbReference>
<dbReference type="GO" id="GO:0016020">
    <property type="term" value="C:membrane"/>
    <property type="evidence" value="ECO:0007669"/>
    <property type="project" value="UniProtKB-SubCell"/>
</dbReference>
<dbReference type="HOGENOM" id="CLU_787898_0_0_1"/>
<evidence type="ECO:0000256" key="4">
    <source>
        <dbReference type="ARBA" id="ARBA00022692"/>
    </source>
</evidence>
<keyword evidence="12" id="KW-1185">Reference proteome</keyword>
<sequence>MPTDLSITMAVGAQQLAKYKAIVTRITAIEELAGVTILFSDKAGTLATNKLTIDKELVKTYGPFAPQDVFLLVAYAARTENQDAIDQCVVDTLDDPARARAGIKLLDFRPFNPVDKRTEITYHEEPSGQLKRVTKGMTSIIIELCSRNKTEKVENQLEVDVTEFSGRGPCGLAVAYEELDHNKFESEGNGFEFIGPLTIFDPPREDTKQTIDDAIALGGFGHLCAMTGDGANNPSALSCANIGIAVEGATDAARGAADADIVLTEPGLSTIVHTIRSSRQIFQCFQCMHNYAIYACAVTIRIVVCFATPTFAYQFDFPMHGPYHYVPQRWYHHDPLCRPCLDLKHSRLVRLG</sequence>
<dbReference type="Gene3D" id="1.20.1110.10">
    <property type="entry name" value="Calcium-transporting ATPase, transmembrane domain"/>
    <property type="match status" value="2"/>
</dbReference>
<keyword evidence="9 10" id="KW-0472">Membrane</keyword>
<evidence type="ECO:0000256" key="1">
    <source>
        <dbReference type="ARBA" id="ARBA00004141"/>
    </source>
</evidence>
<dbReference type="PANTHER" id="PTHR42861">
    <property type="entry name" value="CALCIUM-TRANSPORTING ATPASE"/>
    <property type="match status" value="1"/>
</dbReference>